<name>A0AAQ3NU16_VIGMU</name>
<feature type="region of interest" description="Disordered" evidence="1">
    <location>
        <begin position="36"/>
        <end position="72"/>
    </location>
</feature>
<evidence type="ECO:0000313" key="2">
    <source>
        <dbReference type="EMBL" id="WVZ15310.1"/>
    </source>
</evidence>
<dbReference type="AlphaFoldDB" id="A0AAQ3NU16"/>
<sequence length="107" mass="12526">MSFVRNFSVAFLFRLITSIRFFVNLIKDLLNQTNKTTQNKTRVSQTHSQAESVNNYQQVTKERKSQRRTISGRILDRAGRPTCLKIELGDWTERAIQLRNSECEIPH</sequence>
<gene>
    <name evidence="2" type="ORF">V8G54_012876</name>
</gene>
<reference evidence="2 3" key="1">
    <citation type="journal article" date="2023" name="Life. Sci Alliance">
        <title>Evolutionary insights into 3D genome organization and epigenetic landscape of Vigna mungo.</title>
        <authorList>
            <person name="Junaid A."/>
            <person name="Singh B."/>
            <person name="Bhatia S."/>
        </authorList>
    </citation>
    <scope>NUCLEOTIDE SEQUENCE [LARGE SCALE GENOMIC DNA]</scope>
    <source>
        <strain evidence="2">Urdbean</strain>
    </source>
</reference>
<proteinExistence type="predicted"/>
<dbReference type="EMBL" id="CP144697">
    <property type="protein sequence ID" value="WVZ15310.1"/>
    <property type="molecule type" value="Genomic_DNA"/>
</dbReference>
<organism evidence="2 3">
    <name type="scientific">Vigna mungo</name>
    <name type="common">Black gram</name>
    <name type="synonym">Phaseolus mungo</name>
    <dbReference type="NCBI Taxonomy" id="3915"/>
    <lineage>
        <taxon>Eukaryota</taxon>
        <taxon>Viridiplantae</taxon>
        <taxon>Streptophyta</taxon>
        <taxon>Embryophyta</taxon>
        <taxon>Tracheophyta</taxon>
        <taxon>Spermatophyta</taxon>
        <taxon>Magnoliopsida</taxon>
        <taxon>eudicotyledons</taxon>
        <taxon>Gunneridae</taxon>
        <taxon>Pentapetalae</taxon>
        <taxon>rosids</taxon>
        <taxon>fabids</taxon>
        <taxon>Fabales</taxon>
        <taxon>Fabaceae</taxon>
        <taxon>Papilionoideae</taxon>
        <taxon>50 kb inversion clade</taxon>
        <taxon>NPAAA clade</taxon>
        <taxon>indigoferoid/millettioid clade</taxon>
        <taxon>Phaseoleae</taxon>
        <taxon>Vigna</taxon>
    </lineage>
</organism>
<keyword evidence="3" id="KW-1185">Reference proteome</keyword>
<evidence type="ECO:0000313" key="3">
    <source>
        <dbReference type="Proteomes" id="UP001374535"/>
    </source>
</evidence>
<dbReference type="Proteomes" id="UP001374535">
    <property type="component" value="Chromosome 4"/>
</dbReference>
<evidence type="ECO:0000256" key="1">
    <source>
        <dbReference type="SAM" id="MobiDB-lite"/>
    </source>
</evidence>
<accession>A0AAQ3NU16</accession>
<protein>
    <submittedName>
        <fullName evidence="2">Uncharacterized protein</fullName>
    </submittedName>
</protein>
<feature type="compositionally biased region" description="Polar residues" evidence="1">
    <location>
        <begin position="42"/>
        <end position="59"/>
    </location>
</feature>